<gene>
    <name evidence="2" type="ORF">H3H32_26225</name>
</gene>
<dbReference type="SUPFAM" id="SSF88723">
    <property type="entry name" value="PIN domain-like"/>
    <property type="match status" value="1"/>
</dbReference>
<dbReference type="InterPro" id="IPR041705">
    <property type="entry name" value="PIN_Sll0205"/>
</dbReference>
<sequence length="131" mass="14546">MNVLLDTQAVIWYVTDESLLTPKARTVINGADLAYVSAVSFYEIAIKLAIGKDAGIKRSLPDIIKLVLKSGFLWLPMAANHIETYSSVPLLDNHKDPFDRMILATALADNLIIISSDHNFPLYSDLVTTIW</sequence>
<dbReference type="InterPro" id="IPR029060">
    <property type="entry name" value="PIN-like_dom_sf"/>
</dbReference>
<dbReference type="InterPro" id="IPR052919">
    <property type="entry name" value="TA_system_RNase"/>
</dbReference>
<feature type="domain" description="PIN" evidence="1">
    <location>
        <begin position="3"/>
        <end position="121"/>
    </location>
</feature>
<dbReference type="Gene3D" id="3.40.50.1010">
    <property type="entry name" value="5'-nuclease"/>
    <property type="match status" value="1"/>
</dbReference>
<dbReference type="AlphaFoldDB" id="A0A7G5GRD7"/>
<proteinExistence type="predicted"/>
<accession>A0A7G5GRD7</accession>
<protein>
    <submittedName>
        <fullName evidence="2">Type II toxin-antitoxin system VapC family toxin</fullName>
    </submittedName>
</protein>
<evidence type="ECO:0000259" key="1">
    <source>
        <dbReference type="Pfam" id="PF01850"/>
    </source>
</evidence>
<dbReference type="InterPro" id="IPR002716">
    <property type="entry name" value="PIN_dom"/>
</dbReference>
<organism evidence="2 3">
    <name type="scientific">Spirosoma foliorum</name>
    <dbReference type="NCBI Taxonomy" id="2710596"/>
    <lineage>
        <taxon>Bacteria</taxon>
        <taxon>Pseudomonadati</taxon>
        <taxon>Bacteroidota</taxon>
        <taxon>Cytophagia</taxon>
        <taxon>Cytophagales</taxon>
        <taxon>Cytophagaceae</taxon>
        <taxon>Spirosoma</taxon>
    </lineage>
</organism>
<keyword evidence="3" id="KW-1185">Reference proteome</keyword>
<dbReference type="KEGG" id="sfol:H3H32_26225"/>
<evidence type="ECO:0000313" key="3">
    <source>
        <dbReference type="Proteomes" id="UP000515369"/>
    </source>
</evidence>
<name>A0A7G5GRD7_9BACT</name>
<dbReference type="PANTHER" id="PTHR36173:SF2">
    <property type="entry name" value="RIBONUCLEASE VAPC16"/>
    <property type="match status" value="1"/>
</dbReference>
<dbReference type="CDD" id="cd09872">
    <property type="entry name" value="PIN_Sll0205-like"/>
    <property type="match status" value="1"/>
</dbReference>
<dbReference type="RefSeq" id="WP_182458711.1">
    <property type="nucleotide sequence ID" value="NZ_CP059732.1"/>
</dbReference>
<dbReference type="Proteomes" id="UP000515369">
    <property type="component" value="Chromosome"/>
</dbReference>
<dbReference type="PANTHER" id="PTHR36173">
    <property type="entry name" value="RIBONUCLEASE VAPC16-RELATED"/>
    <property type="match status" value="1"/>
</dbReference>
<reference evidence="2 3" key="1">
    <citation type="submission" date="2020-07" db="EMBL/GenBank/DDBJ databases">
        <title>Spirosoma foliorum sp. nov., isolated from the leaves on the Nejang mountain Korea, Republic of.</title>
        <authorList>
            <person name="Ho H."/>
            <person name="Lee Y.-J."/>
            <person name="Nurcahyanto D.-A."/>
            <person name="Kim S.-G."/>
        </authorList>
    </citation>
    <scope>NUCLEOTIDE SEQUENCE [LARGE SCALE GENOMIC DNA]</scope>
    <source>
        <strain evidence="2 3">PL0136</strain>
    </source>
</reference>
<dbReference type="EMBL" id="CP059732">
    <property type="protein sequence ID" value="QMW01429.1"/>
    <property type="molecule type" value="Genomic_DNA"/>
</dbReference>
<dbReference type="Pfam" id="PF01850">
    <property type="entry name" value="PIN"/>
    <property type="match status" value="1"/>
</dbReference>
<evidence type="ECO:0000313" key="2">
    <source>
        <dbReference type="EMBL" id="QMW01429.1"/>
    </source>
</evidence>